<feature type="transmembrane region" description="Helical" evidence="1">
    <location>
        <begin position="78"/>
        <end position="106"/>
    </location>
</feature>
<proteinExistence type="predicted"/>
<evidence type="ECO:0000313" key="3">
    <source>
        <dbReference type="Proteomes" id="UP000184020"/>
    </source>
</evidence>
<dbReference type="STRING" id="229205.SAMN05444372_102140"/>
<sequence>MEQNCQNCSTLILNNFCDNCGQKKFKKIDRKYIWDEIQYTFLHTNKGFLYSIKNIIKNPGKTARAFIDGNRVNHYKPILLVFVLSGISTFISVKIIGFEKIMSAFYAKETLNSGYMNDVITSLKSYNSILMLLFVPVFALTTKLAFRKWGNNYYEHMVMNAYIVCVYTLFSIMIISPLLYLFKNNMDYFTVISSLTMLSVPFILIWFFKGFYPDKSLKSIFGSVLITFTFLSVLFLLLMVLAVIGGVIYAMVAGPEALEYFKPKQ</sequence>
<evidence type="ECO:0008006" key="4">
    <source>
        <dbReference type="Google" id="ProtNLM"/>
    </source>
</evidence>
<dbReference type="Pfam" id="PF12412">
    <property type="entry name" value="DUF3667"/>
    <property type="match status" value="1"/>
</dbReference>
<evidence type="ECO:0000313" key="2">
    <source>
        <dbReference type="EMBL" id="SHG06879.1"/>
    </source>
</evidence>
<feature type="transmembrane region" description="Helical" evidence="1">
    <location>
        <begin position="158"/>
        <end position="182"/>
    </location>
</feature>
<dbReference type="RefSeq" id="WP_073016981.1">
    <property type="nucleotide sequence ID" value="NZ_FQWF01000002.1"/>
</dbReference>
<organism evidence="2 3">
    <name type="scientific">Flavobacterium micromati</name>
    <dbReference type="NCBI Taxonomy" id="229205"/>
    <lineage>
        <taxon>Bacteria</taxon>
        <taxon>Pseudomonadati</taxon>
        <taxon>Bacteroidota</taxon>
        <taxon>Flavobacteriia</taxon>
        <taxon>Flavobacteriales</taxon>
        <taxon>Flavobacteriaceae</taxon>
        <taxon>Flavobacterium</taxon>
    </lineage>
</organism>
<gene>
    <name evidence="2" type="ORF">SAMN05444372_102140</name>
</gene>
<protein>
    <recommendedName>
        <fullName evidence="4">DUF3667 domain-containing protein</fullName>
    </recommendedName>
</protein>
<keyword evidence="3" id="KW-1185">Reference proteome</keyword>
<reference evidence="3" key="1">
    <citation type="submission" date="2016-11" db="EMBL/GenBank/DDBJ databases">
        <authorList>
            <person name="Varghese N."/>
            <person name="Submissions S."/>
        </authorList>
    </citation>
    <scope>NUCLEOTIDE SEQUENCE [LARGE SCALE GENOMIC DNA]</scope>
    <source>
        <strain evidence="3">DSM 17659</strain>
    </source>
</reference>
<dbReference type="AlphaFoldDB" id="A0A1M5GT32"/>
<name>A0A1M5GT32_9FLAO</name>
<feature type="transmembrane region" description="Helical" evidence="1">
    <location>
        <begin position="126"/>
        <end position="146"/>
    </location>
</feature>
<keyword evidence="1" id="KW-0812">Transmembrane</keyword>
<dbReference type="InterPro" id="IPR022134">
    <property type="entry name" value="DUF3667"/>
</dbReference>
<keyword evidence="1" id="KW-0472">Membrane</keyword>
<evidence type="ECO:0000256" key="1">
    <source>
        <dbReference type="SAM" id="Phobius"/>
    </source>
</evidence>
<dbReference type="Proteomes" id="UP000184020">
    <property type="component" value="Unassembled WGS sequence"/>
</dbReference>
<feature type="transmembrane region" description="Helical" evidence="1">
    <location>
        <begin position="220"/>
        <end position="252"/>
    </location>
</feature>
<keyword evidence="1" id="KW-1133">Transmembrane helix</keyword>
<dbReference type="OrthoDB" id="7446256at2"/>
<feature type="transmembrane region" description="Helical" evidence="1">
    <location>
        <begin position="188"/>
        <end position="208"/>
    </location>
</feature>
<accession>A0A1M5GT32</accession>
<dbReference type="EMBL" id="FQWF01000002">
    <property type="protein sequence ID" value="SHG06879.1"/>
    <property type="molecule type" value="Genomic_DNA"/>
</dbReference>